<dbReference type="PROSITE" id="PS50097">
    <property type="entry name" value="BTB"/>
    <property type="match status" value="1"/>
</dbReference>
<dbReference type="SMART" id="SM00875">
    <property type="entry name" value="BACK"/>
    <property type="match status" value="1"/>
</dbReference>
<dbReference type="Gene3D" id="1.25.40.420">
    <property type="match status" value="1"/>
</dbReference>
<reference evidence="5" key="1">
    <citation type="journal article" date="2002" name="Science">
        <title>The draft genome of Ciona intestinalis: insights into chordate and vertebrate origins.</title>
        <authorList>
            <person name="Dehal P."/>
            <person name="Satou Y."/>
            <person name="Campbell R.K."/>
            <person name="Chapman J."/>
            <person name="Degnan B."/>
            <person name="De Tomaso A."/>
            <person name="Davidson B."/>
            <person name="Di Gregorio A."/>
            <person name="Gelpke M."/>
            <person name="Goodstein D.M."/>
            <person name="Harafuji N."/>
            <person name="Hastings K.E."/>
            <person name="Ho I."/>
            <person name="Hotta K."/>
            <person name="Huang W."/>
            <person name="Kawashima T."/>
            <person name="Lemaire P."/>
            <person name="Martinez D."/>
            <person name="Meinertzhagen I.A."/>
            <person name="Necula S."/>
            <person name="Nonaka M."/>
            <person name="Putnam N."/>
            <person name="Rash S."/>
            <person name="Saiga H."/>
            <person name="Satake M."/>
            <person name="Terry A."/>
            <person name="Yamada L."/>
            <person name="Wang H.G."/>
            <person name="Awazu S."/>
            <person name="Azumi K."/>
            <person name="Boore J."/>
            <person name="Branno M."/>
            <person name="Chin-Bow S."/>
            <person name="DeSantis R."/>
            <person name="Doyle S."/>
            <person name="Francino P."/>
            <person name="Keys D.N."/>
            <person name="Haga S."/>
            <person name="Hayashi H."/>
            <person name="Hino K."/>
            <person name="Imai K.S."/>
            <person name="Inaba K."/>
            <person name="Kano S."/>
            <person name="Kobayashi K."/>
            <person name="Kobayashi M."/>
            <person name="Lee B.I."/>
            <person name="Makabe K.W."/>
            <person name="Manohar C."/>
            <person name="Matassi G."/>
            <person name="Medina M."/>
            <person name="Mochizuki Y."/>
            <person name="Mount S."/>
            <person name="Morishita T."/>
            <person name="Miura S."/>
            <person name="Nakayama A."/>
            <person name="Nishizaka S."/>
            <person name="Nomoto H."/>
            <person name="Ohta F."/>
            <person name="Oishi K."/>
            <person name="Rigoutsos I."/>
            <person name="Sano M."/>
            <person name="Sasaki A."/>
            <person name="Sasakura Y."/>
            <person name="Shoguchi E."/>
            <person name="Shin-i T."/>
            <person name="Spagnuolo A."/>
            <person name="Stainier D."/>
            <person name="Suzuki M.M."/>
            <person name="Tassy O."/>
            <person name="Takatori N."/>
            <person name="Tokuoka M."/>
            <person name="Yagi K."/>
            <person name="Yoshizaki F."/>
            <person name="Wada S."/>
            <person name="Zhang C."/>
            <person name="Hyatt P.D."/>
            <person name="Larimer F."/>
            <person name="Detter C."/>
            <person name="Doggett N."/>
            <person name="Glavina T."/>
            <person name="Hawkins T."/>
            <person name="Richardson P."/>
            <person name="Lucas S."/>
            <person name="Kohara Y."/>
            <person name="Levine M."/>
            <person name="Satoh N."/>
            <person name="Rokhsar D.S."/>
        </authorList>
    </citation>
    <scope>NUCLEOTIDE SEQUENCE [LARGE SCALE GENOMIC DNA]</scope>
</reference>
<dbReference type="PIRSF" id="PIRSF037037">
    <property type="entry name" value="Kelch-like_protein_gigaxonin"/>
    <property type="match status" value="1"/>
</dbReference>
<keyword evidence="2" id="KW-0677">Repeat</keyword>
<name>F6QXU2_CIOIN</name>
<accession>F6QXU2</accession>
<sequence length="562" mass="64156">VAQDSIREMAQDSRFTDVIIEVEGHSFRCHRIILAASSQYFRAMFCASYRERDQSSVEIKGVTIDVMKVLIRYAYTSYLEINTENAQTVLEAASLLQFTRVMEACANYFASQLSIENAPGIMELAQRHSLTELQQLATLECVTHFSNLRSSSDYLCMSSQLFEVILSRDDLNVANEEDVFEAVMFWCQHDTGKRKSELPNLLRHVKLPLINQNYFVRHVETNELIRCNEEVHDMMMEARRYHTIGGVTDRKVIPRHNTTLHQVFVTVGGCNNRDSFIDEVCVLDFQHKTRASLCQLPNTKYMVQAEGGEKAKWAEFACTAWRNNLVISGGKETKKETWMYIMSLRRWVQMASLNTGRWRHRMVVCMGDIYVVGGYDGLLRVDNLEKYDERENLWIERRNMREAVSSAAVCESEDRIYVVGGGPSVRISTEKVQVYDPNTDDWRLSTPMPDAAKCLSSIALRGKIYVVGGTLRYILCFDTREEIWSKIGEDLSCARASCGVTLCNDKIFIVGGRDESGKALVSVSYLDPETHKLRLECNMPTPISHHGCVTLQKLDKLRSKTV</sequence>
<dbReference type="SMART" id="SM00225">
    <property type="entry name" value="BTB"/>
    <property type="match status" value="1"/>
</dbReference>
<keyword evidence="5" id="KW-1185">Reference proteome</keyword>
<dbReference type="Ensembl" id="ENSCINT00000006099.3">
    <property type="protein sequence ID" value="ENSCINP00000006099.3"/>
    <property type="gene ID" value="ENSCING00000002996.3"/>
</dbReference>
<dbReference type="Gene3D" id="3.30.710.10">
    <property type="entry name" value="Potassium Channel Kv1.1, Chain A"/>
    <property type="match status" value="1"/>
</dbReference>
<dbReference type="GO" id="GO:0031463">
    <property type="term" value="C:Cul3-RING ubiquitin ligase complex"/>
    <property type="evidence" value="ECO:0000318"/>
    <property type="project" value="GO_Central"/>
</dbReference>
<reference evidence="4" key="4">
    <citation type="submission" date="2025-09" db="UniProtKB">
        <authorList>
            <consortium name="Ensembl"/>
        </authorList>
    </citation>
    <scope>IDENTIFICATION</scope>
</reference>
<dbReference type="InterPro" id="IPR006652">
    <property type="entry name" value="Kelch_1"/>
</dbReference>
<dbReference type="HOGENOM" id="CLU_004253_14_6_1"/>
<dbReference type="PANTHER" id="PTHR24412">
    <property type="entry name" value="KELCH PROTEIN"/>
    <property type="match status" value="1"/>
</dbReference>
<evidence type="ECO:0000313" key="4">
    <source>
        <dbReference type="Ensembl" id="ENSCINP00000006099.3"/>
    </source>
</evidence>
<reference evidence="4" key="3">
    <citation type="submission" date="2025-08" db="UniProtKB">
        <authorList>
            <consortium name="Ensembl"/>
        </authorList>
    </citation>
    <scope>IDENTIFICATION</scope>
</reference>
<proteinExistence type="predicted"/>
<dbReference type="SUPFAM" id="SSF117281">
    <property type="entry name" value="Kelch motif"/>
    <property type="match status" value="1"/>
</dbReference>
<dbReference type="SUPFAM" id="SSF54695">
    <property type="entry name" value="POZ domain"/>
    <property type="match status" value="1"/>
</dbReference>
<dbReference type="EMBL" id="EAAA01001166">
    <property type="status" value="NOT_ANNOTATED_CDS"/>
    <property type="molecule type" value="Genomic_DNA"/>
</dbReference>
<evidence type="ECO:0000256" key="1">
    <source>
        <dbReference type="ARBA" id="ARBA00022441"/>
    </source>
</evidence>
<dbReference type="Pfam" id="PF07707">
    <property type="entry name" value="BACK"/>
    <property type="match status" value="1"/>
</dbReference>
<protein>
    <recommendedName>
        <fullName evidence="3">BTB domain-containing protein</fullName>
    </recommendedName>
</protein>
<feature type="domain" description="BTB" evidence="3">
    <location>
        <begin position="16"/>
        <end position="83"/>
    </location>
</feature>
<dbReference type="STRING" id="7719.ENSCINP00000006099"/>
<dbReference type="FunFam" id="1.25.40.420:FF:000001">
    <property type="entry name" value="Kelch-like family member 12"/>
    <property type="match status" value="1"/>
</dbReference>
<dbReference type="InterPro" id="IPR015915">
    <property type="entry name" value="Kelch-typ_b-propeller"/>
</dbReference>
<dbReference type="GO" id="GO:1990756">
    <property type="term" value="F:ubiquitin-like ligase-substrate adaptor activity"/>
    <property type="evidence" value="ECO:0000318"/>
    <property type="project" value="GO_Central"/>
</dbReference>
<evidence type="ECO:0000259" key="3">
    <source>
        <dbReference type="PROSITE" id="PS50097"/>
    </source>
</evidence>
<dbReference type="GO" id="GO:0043161">
    <property type="term" value="P:proteasome-mediated ubiquitin-dependent protein catabolic process"/>
    <property type="evidence" value="ECO:0000318"/>
    <property type="project" value="GO_Central"/>
</dbReference>
<dbReference type="InterPro" id="IPR017096">
    <property type="entry name" value="BTB-kelch_protein"/>
</dbReference>
<dbReference type="SMART" id="SM00612">
    <property type="entry name" value="Kelch"/>
    <property type="match status" value="5"/>
</dbReference>
<dbReference type="OMA" id="AQLPIAC"/>
<dbReference type="Proteomes" id="UP000008144">
    <property type="component" value="Chromosome 14"/>
</dbReference>
<dbReference type="InParanoid" id="F6QXU2"/>
<evidence type="ECO:0000313" key="5">
    <source>
        <dbReference type="Proteomes" id="UP000008144"/>
    </source>
</evidence>
<reference evidence="4" key="2">
    <citation type="journal article" date="2008" name="Genome Biol.">
        <title>Improved genome assembly and evidence-based global gene model set for the chordate Ciona intestinalis: new insight into intron and operon populations.</title>
        <authorList>
            <person name="Satou Y."/>
            <person name="Mineta K."/>
            <person name="Ogasawara M."/>
            <person name="Sasakura Y."/>
            <person name="Shoguchi E."/>
            <person name="Ueno K."/>
            <person name="Yamada L."/>
            <person name="Matsumoto J."/>
            <person name="Wasserscheid J."/>
            <person name="Dewar K."/>
            <person name="Wiley G.B."/>
            <person name="Macmil S.L."/>
            <person name="Roe B.A."/>
            <person name="Zeller R.W."/>
            <person name="Hastings K.E."/>
            <person name="Lemaire P."/>
            <person name="Lindquist E."/>
            <person name="Endo T."/>
            <person name="Hotta K."/>
            <person name="Inaba K."/>
        </authorList>
    </citation>
    <scope>NUCLEOTIDE SEQUENCE [LARGE SCALE GENOMIC DNA]</scope>
    <source>
        <strain evidence="4">wild type</strain>
    </source>
</reference>
<organism evidence="4 5">
    <name type="scientific">Ciona intestinalis</name>
    <name type="common">Transparent sea squirt</name>
    <name type="synonym">Ascidia intestinalis</name>
    <dbReference type="NCBI Taxonomy" id="7719"/>
    <lineage>
        <taxon>Eukaryota</taxon>
        <taxon>Metazoa</taxon>
        <taxon>Chordata</taxon>
        <taxon>Tunicata</taxon>
        <taxon>Ascidiacea</taxon>
        <taxon>Phlebobranchia</taxon>
        <taxon>Cionidae</taxon>
        <taxon>Ciona</taxon>
    </lineage>
</organism>
<dbReference type="AlphaFoldDB" id="F6QXU2"/>
<dbReference type="GO" id="GO:0005737">
    <property type="term" value="C:cytoplasm"/>
    <property type="evidence" value="ECO:0000318"/>
    <property type="project" value="GO_Central"/>
</dbReference>
<dbReference type="InterPro" id="IPR011705">
    <property type="entry name" value="BACK"/>
</dbReference>
<dbReference type="Pfam" id="PF24681">
    <property type="entry name" value="Kelch_KLHDC2_KLHL20_DRC7"/>
    <property type="match status" value="1"/>
</dbReference>
<dbReference type="Pfam" id="PF00651">
    <property type="entry name" value="BTB"/>
    <property type="match status" value="1"/>
</dbReference>
<keyword evidence="1" id="KW-0880">Kelch repeat</keyword>
<dbReference type="Pfam" id="PF01344">
    <property type="entry name" value="Kelch_1"/>
    <property type="match status" value="1"/>
</dbReference>
<dbReference type="FunCoup" id="F6QXU2">
    <property type="interactions" value="1"/>
</dbReference>
<dbReference type="InterPro" id="IPR011333">
    <property type="entry name" value="SKP1/BTB/POZ_sf"/>
</dbReference>
<dbReference type="PANTHER" id="PTHR24412:SF272">
    <property type="entry name" value="KELCH-LIKE PROTEIN DIABLO"/>
    <property type="match status" value="1"/>
</dbReference>
<dbReference type="InterPro" id="IPR000210">
    <property type="entry name" value="BTB/POZ_dom"/>
</dbReference>
<evidence type="ECO:0000256" key="2">
    <source>
        <dbReference type="ARBA" id="ARBA00022737"/>
    </source>
</evidence>
<dbReference type="GeneTree" id="ENSGT00940000164826"/>
<dbReference type="Gene3D" id="2.120.10.80">
    <property type="entry name" value="Kelch-type beta propeller"/>
    <property type="match status" value="2"/>
</dbReference>